<keyword evidence="11" id="KW-0496">Mitochondrion</keyword>
<keyword evidence="8" id="KW-0963">Cytoplasm</keyword>
<evidence type="ECO:0000256" key="12">
    <source>
        <dbReference type="ARBA" id="ARBA00023136"/>
    </source>
</evidence>
<evidence type="ECO:0000256" key="10">
    <source>
        <dbReference type="ARBA" id="ARBA00022946"/>
    </source>
</evidence>
<dbReference type="InterPro" id="IPR017945">
    <property type="entry name" value="DHBP_synth_RibB-like_a/b_dom"/>
</dbReference>
<evidence type="ECO:0000256" key="13">
    <source>
        <dbReference type="ARBA" id="ARBA00048366"/>
    </source>
</evidence>
<protein>
    <recommendedName>
        <fullName evidence="6">Threonylcarbamoyl-AMP synthase</fullName>
        <ecNumber evidence="5">2.7.7.87</ecNumber>
    </recommendedName>
</protein>
<evidence type="ECO:0000256" key="6">
    <source>
        <dbReference type="ARBA" id="ARBA00015492"/>
    </source>
</evidence>
<sequence>MLRARRVVLAALARAGEGAPGLGLGPGLGPGPPCSACLRLPPRDATQPDSQGWREAVAAAAGSLRAGGLVAVPTDTVYGVACLAQDSGAVRSIYSLKGRCGRKPLAICLGDVDHIYRYCHVNVPHQLLQDLLPGPVTLVLKRSEELNKDLNPFTPLVGVRVPNHPFIRELARACSGPLALTSANISCQASTLTVSEFQDLWPQLSLVIDGGPIGDVQSPECRLGSTVVDLSVPGKFTIIRPG</sequence>
<comment type="catalytic activity">
    <reaction evidence="13">
        <text>L-threonine + hydrogencarbonate + ATP = L-threonylcarbamoyladenylate + diphosphate + H2O</text>
        <dbReference type="Rhea" id="RHEA:36407"/>
        <dbReference type="ChEBI" id="CHEBI:15377"/>
        <dbReference type="ChEBI" id="CHEBI:17544"/>
        <dbReference type="ChEBI" id="CHEBI:30616"/>
        <dbReference type="ChEBI" id="CHEBI:33019"/>
        <dbReference type="ChEBI" id="CHEBI:57926"/>
        <dbReference type="ChEBI" id="CHEBI:73682"/>
        <dbReference type="EC" id="2.7.7.87"/>
    </reaction>
</comment>
<proteinExistence type="inferred from homology"/>
<dbReference type="FunFam" id="3.90.870.10:FF:000007">
    <property type="entry name" value="YrdC N6-threonylcarbamoyltransferase domain containing"/>
    <property type="match status" value="1"/>
</dbReference>
<gene>
    <name evidence="17" type="primary">Yrdc</name>
    <name evidence="17" type="ORF">CEYCYA_R05510</name>
</gene>
<dbReference type="EMBL" id="VYZU01062140">
    <property type="protein sequence ID" value="NXY88188.1"/>
    <property type="molecule type" value="Genomic_DNA"/>
</dbReference>
<dbReference type="OrthoDB" id="3648309at2759"/>
<dbReference type="NCBIfam" id="TIGR00057">
    <property type="entry name" value="L-threonylcarbamoyladenylate synthase"/>
    <property type="match status" value="1"/>
</dbReference>
<evidence type="ECO:0000256" key="1">
    <source>
        <dbReference type="ARBA" id="ARBA00004173"/>
    </source>
</evidence>
<dbReference type="GO" id="GO:0005739">
    <property type="term" value="C:mitochondrion"/>
    <property type="evidence" value="ECO:0007669"/>
    <property type="project" value="UniProtKB-SubCell"/>
</dbReference>
<evidence type="ECO:0000256" key="3">
    <source>
        <dbReference type="ARBA" id="ARBA00004496"/>
    </source>
</evidence>
<comment type="similarity">
    <text evidence="4">Belongs to the SUA5 family.</text>
</comment>
<dbReference type="Proteomes" id="UP000586704">
    <property type="component" value="Unassembled WGS sequence"/>
</dbReference>
<comment type="function">
    <text evidence="14">Cytoplasmic and mitochondrial threonylcarbamoyl-AMP synthase required for the formation of a threonylcarbamoyl group on adenosine at position 37 (t(6)A37) in tRNAs that read codons beginning with adenine. Catalyzes the conversion of L-threonine, HCO(3)(-)/CO(2) and ATP to give threonylcarbamoyl-AMP (TC-AMP) as the acyladenylate intermediate, with the release of diphosphate. Participates in t(6)A37 formation in cytoplasmic and mitochondrial tRNAs. May regulate the activity of some transporters.</text>
</comment>
<evidence type="ECO:0000256" key="9">
    <source>
        <dbReference type="ARBA" id="ARBA00022679"/>
    </source>
</evidence>
<keyword evidence="12" id="KW-0472">Membrane</keyword>
<evidence type="ECO:0000256" key="5">
    <source>
        <dbReference type="ARBA" id="ARBA00012584"/>
    </source>
</evidence>
<name>A0A7L4NGT9_9AVES</name>
<evidence type="ECO:0000256" key="7">
    <source>
        <dbReference type="ARBA" id="ARBA00022475"/>
    </source>
</evidence>
<dbReference type="SUPFAM" id="SSF55821">
    <property type="entry name" value="YrdC/RibB"/>
    <property type="match status" value="1"/>
</dbReference>
<keyword evidence="10" id="KW-0809">Transit peptide</keyword>
<dbReference type="PROSITE" id="PS51163">
    <property type="entry name" value="YRDC"/>
    <property type="match status" value="1"/>
</dbReference>
<evidence type="ECO:0000256" key="15">
    <source>
        <dbReference type="ARBA" id="ARBA00063146"/>
    </source>
</evidence>
<evidence type="ECO:0000256" key="11">
    <source>
        <dbReference type="ARBA" id="ARBA00023128"/>
    </source>
</evidence>
<evidence type="ECO:0000313" key="18">
    <source>
        <dbReference type="Proteomes" id="UP000586704"/>
    </source>
</evidence>
<dbReference type="Pfam" id="PF01300">
    <property type="entry name" value="Sua5_yciO_yrdC"/>
    <property type="match status" value="1"/>
</dbReference>
<dbReference type="InterPro" id="IPR006070">
    <property type="entry name" value="Sua5-like_dom"/>
</dbReference>
<evidence type="ECO:0000256" key="8">
    <source>
        <dbReference type="ARBA" id="ARBA00022490"/>
    </source>
</evidence>
<dbReference type="GO" id="GO:0000049">
    <property type="term" value="F:tRNA binding"/>
    <property type="evidence" value="ECO:0007669"/>
    <property type="project" value="TreeGrafter"/>
</dbReference>
<evidence type="ECO:0000313" key="17">
    <source>
        <dbReference type="EMBL" id="NXY88188.1"/>
    </source>
</evidence>
<evidence type="ECO:0000256" key="4">
    <source>
        <dbReference type="ARBA" id="ARBA00007663"/>
    </source>
</evidence>
<evidence type="ECO:0000259" key="16">
    <source>
        <dbReference type="PROSITE" id="PS51163"/>
    </source>
</evidence>
<dbReference type="GO" id="GO:0006450">
    <property type="term" value="P:regulation of translational fidelity"/>
    <property type="evidence" value="ECO:0007669"/>
    <property type="project" value="TreeGrafter"/>
</dbReference>
<feature type="non-terminal residue" evidence="17">
    <location>
        <position position="1"/>
    </location>
</feature>
<evidence type="ECO:0000256" key="2">
    <source>
        <dbReference type="ARBA" id="ARBA00004202"/>
    </source>
</evidence>
<evidence type="ECO:0000256" key="14">
    <source>
        <dbReference type="ARBA" id="ARBA00058524"/>
    </source>
</evidence>
<keyword evidence="7" id="KW-1003">Cell membrane</keyword>
<comment type="subcellular location">
    <subcellularLocation>
        <location evidence="2">Cell membrane</location>
        <topology evidence="2">Peripheral membrane protein</topology>
    </subcellularLocation>
    <subcellularLocation>
        <location evidence="3">Cytoplasm</location>
    </subcellularLocation>
    <subcellularLocation>
        <location evidence="1">Mitochondrion</location>
    </subcellularLocation>
</comment>
<feature type="domain" description="YrdC-like" evidence="16">
    <location>
        <begin position="54"/>
        <end position="242"/>
    </location>
</feature>
<comment type="caution">
    <text evidence="17">The sequence shown here is derived from an EMBL/GenBank/DDBJ whole genome shotgun (WGS) entry which is preliminary data.</text>
</comment>
<dbReference type="InterPro" id="IPR050156">
    <property type="entry name" value="TC-AMP_synthase_SUA5"/>
</dbReference>
<reference evidence="17 18" key="1">
    <citation type="submission" date="2020-02" db="EMBL/GenBank/DDBJ databases">
        <title>Bird 10,000 Genomes (B10K) Project - Family phase.</title>
        <authorList>
            <person name="Zhang G."/>
        </authorList>
    </citation>
    <scope>NUCLEOTIDE SEQUENCE [LARGE SCALE GENOMIC DNA]</scope>
    <source>
        <strain evidence="17">B10K-DU-013-51</strain>
        <tissue evidence="17">Mixed tissue sample</tissue>
    </source>
</reference>
<feature type="non-terminal residue" evidence="17">
    <location>
        <position position="242"/>
    </location>
</feature>
<comment type="subunit">
    <text evidence="15">Interacts with RSC1A1.</text>
</comment>
<dbReference type="GO" id="GO:0061710">
    <property type="term" value="F:L-threonylcarbamoyladenylate synthase"/>
    <property type="evidence" value="ECO:0007669"/>
    <property type="project" value="UniProtKB-EC"/>
</dbReference>
<keyword evidence="18" id="KW-1185">Reference proteome</keyword>
<keyword evidence="9" id="KW-0808">Transferase</keyword>
<dbReference type="EC" id="2.7.7.87" evidence="5"/>
<dbReference type="GO" id="GO:0003725">
    <property type="term" value="F:double-stranded RNA binding"/>
    <property type="evidence" value="ECO:0007669"/>
    <property type="project" value="InterPro"/>
</dbReference>
<accession>A0A7L4NGT9</accession>
<dbReference type="PANTHER" id="PTHR17490">
    <property type="entry name" value="SUA5"/>
    <property type="match status" value="1"/>
</dbReference>
<organism evidence="17 18">
    <name type="scientific">Ceyx cyanopectus</name>
    <name type="common">Indigo-banded kingfisher</name>
    <dbReference type="NCBI Taxonomy" id="390723"/>
    <lineage>
        <taxon>Eukaryota</taxon>
        <taxon>Metazoa</taxon>
        <taxon>Chordata</taxon>
        <taxon>Craniata</taxon>
        <taxon>Vertebrata</taxon>
        <taxon>Euteleostomi</taxon>
        <taxon>Archelosauria</taxon>
        <taxon>Archosauria</taxon>
        <taxon>Dinosauria</taxon>
        <taxon>Saurischia</taxon>
        <taxon>Theropoda</taxon>
        <taxon>Coelurosauria</taxon>
        <taxon>Aves</taxon>
        <taxon>Neognathae</taxon>
        <taxon>Neoaves</taxon>
        <taxon>Telluraves</taxon>
        <taxon>Coraciimorphae</taxon>
        <taxon>Coraciiformes</taxon>
        <taxon>Alcedinidae</taxon>
        <taxon>Ceyx</taxon>
    </lineage>
</organism>
<dbReference type="AlphaFoldDB" id="A0A7L4NGT9"/>
<dbReference type="GO" id="GO:0005886">
    <property type="term" value="C:plasma membrane"/>
    <property type="evidence" value="ECO:0007669"/>
    <property type="project" value="UniProtKB-SubCell"/>
</dbReference>
<dbReference type="Gene3D" id="3.90.870.10">
    <property type="entry name" value="DHBP synthase"/>
    <property type="match status" value="1"/>
</dbReference>
<dbReference type="PANTHER" id="PTHR17490:SF10">
    <property type="entry name" value="THREONYLCARBAMOYL-AMP SYNTHASE"/>
    <property type="match status" value="1"/>
</dbReference>